<dbReference type="EMBL" id="BJNY01000005">
    <property type="protein sequence ID" value="GED05559.1"/>
    <property type="molecule type" value="Genomic_DNA"/>
</dbReference>
<accession>A0A4Y4DJR5</accession>
<evidence type="ECO:0000313" key="3">
    <source>
        <dbReference type="Proteomes" id="UP000316612"/>
    </source>
</evidence>
<keyword evidence="1" id="KW-0812">Transmembrane</keyword>
<proteinExistence type="predicted"/>
<dbReference type="RefSeq" id="WP_141362759.1">
    <property type="nucleotide sequence ID" value="NZ_BAAAJL010000008.1"/>
</dbReference>
<evidence type="ECO:0000313" key="2">
    <source>
        <dbReference type="EMBL" id="GED05559.1"/>
    </source>
</evidence>
<name>A0A4Y4DJR5_GLUUR</name>
<dbReference type="OrthoDB" id="4951069at2"/>
<feature type="transmembrane region" description="Helical" evidence="1">
    <location>
        <begin position="83"/>
        <end position="103"/>
    </location>
</feature>
<evidence type="ECO:0000256" key="1">
    <source>
        <dbReference type="SAM" id="Phobius"/>
    </source>
</evidence>
<reference evidence="2 3" key="1">
    <citation type="submission" date="2019-06" db="EMBL/GenBank/DDBJ databases">
        <title>Whole genome shotgun sequence of Glutamicibacter uratoxydans NBRC 15515.</title>
        <authorList>
            <person name="Hosoyama A."/>
            <person name="Uohara A."/>
            <person name="Ohji S."/>
            <person name="Ichikawa N."/>
        </authorList>
    </citation>
    <scope>NUCLEOTIDE SEQUENCE [LARGE SCALE GENOMIC DNA]</scope>
    <source>
        <strain evidence="2 3">NBRC 15515</strain>
    </source>
</reference>
<feature type="transmembrane region" description="Helical" evidence="1">
    <location>
        <begin position="45"/>
        <end position="63"/>
    </location>
</feature>
<keyword evidence="3" id="KW-1185">Reference proteome</keyword>
<dbReference type="AlphaFoldDB" id="A0A4Y4DJR5"/>
<gene>
    <name evidence="2" type="ORF">AUR04nite_10910</name>
</gene>
<keyword evidence="1" id="KW-0472">Membrane</keyword>
<dbReference type="Proteomes" id="UP000316612">
    <property type="component" value="Unassembled WGS sequence"/>
</dbReference>
<comment type="caution">
    <text evidence="2">The sequence shown here is derived from an EMBL/GenBank/DDBJ whole genome shotgun (WGS) entry which is preliminary data.</text>
</comment>
<protein>
    <submittedName>
        <fullName evidence="2">Uncharacterized protein</fullName>
    </submittedName>
</protein>
<keyword evidence="1" id="KW-1133">Transmembrane helix</keyword>
<feature type="transmembrane region" description="Helical" evidence="1">
    <location>
        <begin position="20"/>
        <end position="39"/>
    </location>
</feature>
<sequence length="145" mass="15781">MATGKPTDESKAPQSELRAISWWASVALGLLIGPTLTWIRTQRYFFFAGAAILAVVIIAIGIYTIRRRAKHPELAHAKTNLAYGFWTIVLLIFAGPVQLVYVATDLTGLIIKSLILSAGFIFGIHEVDRALVKATKANSPVSTTE</sequence>
<organism evidence="2 3">
    <name type="scientific">Glutamicibacter uratoxydans</name>
    <name type="common">Arthrobacter uratoxydans</name>
    <dbReference type="NCBI Taxonomy" id="43667"/>
    <lineage>
        <taxon>Bacteria</taxon>
        <taxon>Bacillati</taxon>
        <taxon>Actinomycetota</taxon>
        <taxon>Actinomycetes</taxon>
        <taxon>Micrococcales</taxon>
        <taxon>Micrococcaceae</taxon>
        <taxon>Glutamicibacter</taxon>
    </lineage>
</organism>